<keyword evidence="2" id="KW-1277">Toxin-antitoxin system</keyword>
<dbReference type="EMBL" id="ADVR01000042">
    <property type="protein sequence ID" value="EFO80748.1"/>
    <property type="molecule type" value="Genomic_DNA"/>
</dbReference>
<proteinExistence type="inferred from homology"/>
<feature type="domain" description="Polymerase nucleotidyl transferase" evidence="10">
    <location>
        <begin position="28"/>
        <end position="110"/>
    </location>
</feature>
<keyword evidence="8" id="KW-0460">Magnesium</keyword>
<evidence type="ECO:0000313" key="11">
    <source>
        <dbReference type="EMBL" id="EFO80748.1"/>
    </source>
</evidence>
<dbReference type="PANTHER" id="PTHR33571:SF14">
    <property type="entry name" value="PROTEIN ADENYLYLTRANSFERASE MJ0435-RELATED"/>
    <property type="match status" value="1"/>
</dbReference>
<comment type="cofactor">
    <cofactor evidence="1">
        <name>Mg(2+)</name>
        <dbReference type="ChEBI" id="CHEBI:18420"/>
    </cofactor>
</comment>
<dbReference type="InterPro" id="IPR002934">
    <property type="entry name" value="Polymerase_NTP_transf_dom"/>
</dbReference>
<dbReference type="GO" id="GO:0046872">
    <property type="term" value="F:metal ion binding"/>
    <property type="evidence" value="ECO:0007669"/>
    <property type="project" value="UniProtKB-KW"/>
</dbReference>
<sequence length="116" mass="12620">MGTYKEVAIEMTTLSTNTISTASPLDIQRIVEICRHYGVAMVGLFGSQARGTANAQSDIDLLVRFAAPTSLLKAIALEQELETALGRHVDLLTEAALNPYLRANIISDLRVLYEAI</sequence>
<evidence type="ECO:0000256" key="5">
    <source>
        <dbReference type="ARBA" id="ARBA00022723"/>
    </source>
</evidence>
<gene>
    <name evidence="11" type="ORF">OSCT_1441</name>
</gene>
<dbReference type="GO" id="GO:0005524">
    <property type="term" value="F:ATP binding"/>
    <property type="evidence" value="ECO:0007669"/>
    <property type="project" value="UniProtKB-KW"/>
</dbReference>
<keyword evidence="3" id="KW-0808">Transferase</keyword>
<evidence type="ECO:0000256" key="8">
    <source>
        <dbReference type="ARBA" id="ARBA00022842"/>
    </source>
</evidence>
<keyword evidence="5" id="KW-0479">Metal-binding</keyword>
<dbReference type="GO" id="GO:0016779">
    <property type="term" value="F:nucleotidyltransferase activity"/>
    <property type="evidence" value="ECO:0007669"/>
    <property type="project" value="UniProtKB-KW"/>
</dbReference>
<dbReference type="HOGENOM" id="CLU_130257_4_1_0"/>
<keyword evidence="12" id="KW-1185">Reference proteome</keyword>
<evidence type="ECO:0000256" key="9">
    <source>
        <dbReference type="ARBA" id="ARBA00038276"/>
    </source>
</evidence>
<dbReference type="Proteomes" id="UP000054010">
    <property type="component" value="Unassembled WGS sequence"/>
</dbReference>
<dbReference type="AlphaFoldDB" id="E1IDP0"/>
<dbReference type="STRING" id="765420.OSCT_1441"/>
<keyword evidence="7" id="KW-0067">ATP-binding</keyword>
<evidence type="ECO:0000256" key="7">
    <source>
        <dbReference type="ARBA" id="ARBA00022840"/>
    </source>
</evidence>
<evidence type="ECO:0000256" key="3">
    <source>
        <dbReference type="ARBA" id="ARBA00022679"/>
    </source>
</evidence>
<organism evidence="11 12">
    <name type="scientific">Oscillochloris trichoides DG-6</name>
    <dbReference type="NCBI Taxonomy" id="765420"/>
    <lineage>
        <taxon>Bacteria</taxon>
        <taxon>Bacillati</taxon>
        <taxon>Chloroflexota</taxon>
        <taxon>Chloroflexia</taxon>
        <taxon>Chloroflexales</taxon>
        <taxon>Chloroflexineae</taxon>
        <taxon>Oscillochloridaceae</taxon>
        <taxon>Oscillochloris</taxon>
    </lineage>
</organism>
<evidence type="ECO:0000256" key="1">
    <source>
        <dbReference type="ARBA" id="ARBA00001946"/>
    </source>
</evidence>
<comment type="caution">
    <text evidence="11">The sequence shown here is derived from an EMBL/GenBank/DDBJ whole genome shotgun (WGS) entry which is preliminary data.</text>
</comment>
<dbReference type="eggNOG" id="COG1669">
    <property type="taxonomic scope" value="Bacteria"/>
</dbReference>
<accession>E1IDP0</accession>
<evidence type="ECO:0000256" key="4">
    <source>
        <dbReference type="ARBA" id="ARBA00022695"/>
    </source>
</evidence>
<dbReference type="SUPFAM" id="SSF81301">
    <property type="entry name" value="Nucleotidyltransferase"/>
    <property type="match status" value="1"/>
</dbReference>
<evidence type="ECO:0000313" key="12">
    <source>
        <dbReference type="Proteomes" id="UP000054010"/>
    </source>
</evidence>
<evidence type="ECO:0000259" key="10">
    <source>
        <dbReference type="Pfam" id="PF01909"/>
    </source>
</evidence>
<dbReference type="Pfam" id="PF01909">
    <property type="entry name" value="NTP_transf_2"/>
    <property type="match status" value="1"/>
</dbReference>
<comment type="similarity">
    <text evidence="9">Belongs to the MntA antitoxin family.</text>
</comment>
<dbReference type="InterPro" id="IPR043519">
    <property type="entry name" value="NT_sf"/>
</dbReference>
<name>E1IDP0_9CHLR</name>
<evidence type="ECO:0000256" key="6">
    <source>
        <dbReference type="ARBA" id="ARBA00022741"/>
    </source>
</evidence>
<keyword evidence="4" id="KW-0548">Nucleotidyltransferase</keyword>
<keyword evidence="6" id="KW-0547">Nucleotide-binding</keyword>
<dbReference type="PANTHER" id="PTHR33571">
    <property type="entry name" value="SSL8005 PROTEIN"/>
    <property type="match status" value="1"/>
</dbReference>
<protein>
    <submittedName>
        <fullName evidence="11">DNA polymerase beta subunit</fullName>
    </submittedName>
</protein>
<dbReference type="NCBIfam" id="NF047752">
    <property type="entry name" value="MntA_antitoxin"/>
    <property type="match status" value="1"/>
</dbReference>
<dbReference type="Gene3D" id="3.30.460.10">
    <property type="entry name" value="Beta Polymerase, domain 2"/>
    <property type="match status" value="1"/>
</dbReference>
<dbReference type="OrthoDB" id="9813766at2"/>
<dbReference type="CDD" id="cd05403">
    <property type="entry name" value="NT_KNTase_like"/>
    <property type="match status" value="1"/>
</dbReference>
<dbReference type="InterPro" id="IPR052038">
    <property type="entry name" value="Type-VII_TA_antitoxin"/>
</dbReference>
<evidence type="ECO:0000256" key="2">
    <source>
        <dbReference type="ARBA" id="ARBA00022649"/>
    </source>
</evidence>
<reference evidence="11 12" key="1">
    <citation type="journal article" date="2011" name="J. Bacteriol.">
        <title>Draft genome sequence of the anoxygenic filamentous phototrophic bacterium Oscillochloris trichoides subsp. DG-6.</title>
        <authorList>
            <person name="Kuznetsov B.B."/>
            <person name="Ivanovsky R.N."/>
            <person name="Keppen O.I."/>
            <person name="Sukhacheva M.V."/>
            <person name="Bumazhkin B.K."/>
            <person name="Patutina E.O."/>
            <person name="Beletsky A.V."/>
            <person name="Mardanov A.V."/>
            <person name="Baslerov R.V."/>
            <person name="Panteleeva A.N."/>
            <person name="Kolganova T.V."/>
            <person name="Ravin N.V."/>
            <person name="Skryabin K.G."/>
        </authorList>
    </citation>
    <scope>NUCLEOTIDE SEQUENCE [LARGE SCALE GENOMIC DNA]</scope>
    <source>
        <strain evidence="11 12">DG-6</strain>
    </source>
</reference>